<dbReference type="InterPro" id="IPR009072">
    <property type="entry name" value="Histone-fold"/>
</dbReference>
<feature type="region of interest" description="Disordered" evidence="1">
    <location>
        <begin position="90"/>
        <end position="133"/>
    </location>
</feature>
<dbReference type="EMBL" id="JWZT01004468">
    <property type="protein sequence ID" value="KII64065.1"/>
    <property type="molecule type" value="Genomic_DNA"/>
</dbReference>
<comment type="caution">
    <text evidence="2">The sequence shown here is derived from an EMBL/GenBank/DDBJ whole genome shotgun (WGS) entry which is preliminary data.</text>
</comment>
<evidence type="ECO:0000313" key="2">
    <source>
        <dbReference type="EMBL" id="KII64065.1"/>
    </source>
</evidence>
<organism evidence="2 3">
    <name type="scientific">Thelohanellus kitauei</name>
    <name type="common">Myxosporean</name>
    <dbReference type="NCBI Taxonomy" id="669202"/>
    <lineage>
        <taxon>Eukaryota</taxon>
        <taxon>Metazoa</taxon>
        <taxon>Cnidaria</taxon>
        <taxon>Myxozoa</taxon>
        <taxon>Myxosporea</taxon>
        <taxon>Bivalvulida</taxon>
        <taxon>Platysporina</taxon>
        <taxon>Myxobolidae</taxon>
        <taxon>Thelohanellus</taxon>
    </lineage>
</organism>
<dbReference type="AlphaFoldDB" id="A0A0C2MI56"/>
<evidence type="ECO:0000256" key="1">
    <source>
        <dbReference type="SAM" id="MobiDB-lite"/>
    </source>
</evidence>
<evidence type="ECO:0000313" key="3">
    <source>
        <dbReference type="Proteomes" id="UP000031668"/>
    </source>
</evidence>
<feature type="compositionally biased region" description="Acidic residues" evidence="1">
    <location>
        <begin position="117"/>
        <end position="127"/>
    </location>
</feature>
<gene>
    <name evidence="2" type="ORF">RF11_11493</name>
</gene>
<dbReference type="CDD" id="cd22906">
    <property type="entry name" value="HFD_DRAP1"/>
    <property type="match status" value="1"/>
</dbReference>
<dbReference type="SUPFAM" id="SSF47113">
    <property type="entry name" value="Histone-fold"/>
    <property type="match status" value="1"/>
</dbReference>
<dbReference type="Proteomes" id="UP000031668">
    <property type="component" value="Unassembled WGS sequence"/>
</dbReference>
<dbReference type="OrthoDB" id="653904at2759"/>
<accession>A0A0C2MI56</accession>
<proteinExistence type="predicted"/>
<sequence length="133" mass="14836">MRKFTPDTLVKPPWMKRVIQTNPEIGKMLGNVPAVVAKSFDMFFYDLMAELTAEATGGSQITPSLIKSFVDKHDKYKFLGEVVNDTVEMIQANRRGVKKASQRSTSNRSRSKKPGLDEDENGADPDQESLTSP</sequence>
<name>A0A0C2MI56_THEKT</name>
<reference evidence="2 3" key="1">
    <citation type="journal article" date="2014" name="Genome Biol. Evol.">
        <title>The genome of the myxosporean Thelohanellus kitauei shows adaptations to nutrient acquisition within its fish host.</title>
        <authorList>
            <person name="Yang Y."/>
            <person name="Xiong J."/>
            <person name="Zhou Z."/>
            <person name="Huo F."/>
            <person name="Miao W."/>
            <person name="Ran C."/>
            <person name="Liu Y."/>
            <person name="Zhang J."/>
            <person name="Feng J."/>
            <person name="Wang M."/>
            <person name="Wang M."/>
            <person name="Wang L."/>
            <person name="Yao B."/>
        </authorList>
    </citation>
    <scope>NUCLEOTIDE SEQUENCE [LARGE SCALE GENOMIC DNA]</scope>
    <source>
        <strain evidence="2">Wuqing</strain>
    </source>
</reference>
<dbReference type="GO" id="GO:0046982">
    <property type="term" value="F:protein heterodimerization activity"/>
    <property type="evidence" value="ECO:0007669"/>
    <property type="project" value="InterPro"/>
</dbReference>
<protein>
    <submittedName>
        <fullName evidence="2">Dr1-associated corepressor</fullName>
    </submittedName>
</protein>
<dbReference type="Gene3D" id="1.10.20.10">
    <property type="entry name" value="Histone, subunit A"/>
    <property type="match status" value="1"/>
</dbReference>
<keyword evidence="3" id="KW-1185">Reference proteome</keyword>